<name>A0A948RWU6_UNCEI</name>
<reference evidence="2" key="1">
    <citation type="submission" date="2021-05" db="EMBL/GenBank/DDBJ databases">
        <title>Energy efficiency and biological interactions define the core microbiome of deep oligotrophic groundwater.</title>
        <authorList>
            <person name="Mehrshad M."/>
            <person name="Lopez-Fernandez M."/>
            <person name="Bell E."/>
            <person name="Bernier-Latmani R."/>
            <person name="Bertilsson S."/>
            <person name="Dopson M."/>
        </authorList>
    </citation>
    <scope>NUCLEOTIDE SEQUENCE</scope>
    <source>
        <strain evidence="2">Modern_marine.mb.64</strain>
    </source>
</reference>
<evidence type="ECO:0000313" key="2">
    <source>
        <dbReference type="EMBL" id="MBU2691956.1"/>
    </source>
</evidence>
<feature type="compositionally biased region" description="Basic and acidic residues" evidence="1">
    <location>
        <begin position="40"/>
        <end position="56"/>
    </location>
</feature>
<dbReference type="AlphaFoldDB" id="A0A948RWU6"/>
<dbReference type="Proteomes" id="UP000777784">
    <property type="component" value="Unassembled WGS sequence"/>
</dbReference>
<organism evidence="2 3">
    <name type="scientific">Eiseniibacteriota bacterium</name>
    <dbReference type="NCBI Taxonomy" id="2212470"/>
    <lineage>
        <taxon>Bacteria</taxon>
        <taxon>Candidatus Eiseniibacteriota</taxon>
    </lineage>
</organism>
<comment type="caution">
    <text evidence="2">The sequence shown here is derived from an EMBL/GenBank/DDBJ whole genome shotgun (WGS) entry which is preliminary data.</text>
</comment>
<feature type="region of interest" description="Disordered" evidence="1">
    <location>
        <begin position="1"/>
        <end position="73"/>
    </location>
</feature>
<proteinExistence type="predicted"/>
<protein>
    <submittedName>
        <fullName evidence="2">Uncharacterized protein</fullName>
    </submittedName>
</protein>
<evidence type="ECO:0000256" key="1">
    <source>
        <dbReference type="SAM" id="MobiDB-lite"/>
    </source>
</evidence>
<accession>A0A948RWU6</accession>
<sequence length="94" mass="9814">MTSTTLGRAMASDPPIPRPAGCFAGGPRPCNPTGDPGQDGIRRDAGKRDSDVDRGCLLRRRPNPGIRNNGGGIVVGGELPEVGVFILSACLFRK</sequence>
<evidence type="ECO:0000313" key="3">
    <source>
        <dbReference type="Proteomes" id="UP000777784"/>
    </source>
</evidence>
<dbReference type="EMBL" id="JAHJDP010000078">
    <property type="protein sequence ID" value="MBU2691956.1"/>
    <property type="molecule type" value="Genomic_DNA"/>
</dbReference>
<gene>
    <name evidence="2" type="ORF">KJ970_13635</name>
</gene>